<evidence type="ECO:0000313" key="3">
    <source>
        <dbReference type="Proteomes" id="UP000429785"/>
    </source>
</evidence>
<dbReference type="AlphaFoldDB" id="A0A6I1DW36"/>
<comment type="caution">
    <text evidence="2">The sequence shown here is derived from an EMBL/GenBank/DDBJ whole genome shotgun (WGS) entry which is preliminary data.</text>
</comment>
<dbReference type="Pfam" id="PF01323">
    <property type="entry name" value="DSBA"/>
    <property type="match status" value="1"/>
</dbReference>
<dbReference type="Proteomes" id="UP000429785">
    <property type="component" value="Unassembled WGS sequence"/>
</dbReference>
<keyword evidence="2" id="KW-0413">Isomerase</keyword>
<gene>
    <name evidence="2" type="ORF">F8C76_18015</name>
</gene>
<name>A0A6I1DW36_9FLAO</name>
<dbReference type="SUPFAM" id="SSF52833">
    <property type="entry name" value="Thioredoxin-like"/>
    <property type="match status" value="1"/>
</dbReference>
<proteinExistence type="predicted"/>
<dbReference type="GO" id="GO:0016491">
    <property type="term" value="F:oxidoreductase activity"/>
    <property type="evidence" value="ECO:0007669"/>
    <property type="project" value="InterPro"/>
</dbReference>
<accession>A0A6I1DW36</accession>
<sequence length="127" mass="14234">LHGVPFGKVCDPVGAGVERCMAIWPFAEKEGRLREWLRAAAVGIWSQGINAASDNGLKFLVENAGLDWNRARRWLDDDSWRDLAEDNRNAMMEAGSWGVPSFMTQDDMVWGQDRFAIIEHSLLASQA</sequence>
<dbReference type="GO" id="GO:0016853">
    <property type="term" value="F:isomerase activity"/>
    <property type="evidence" value="ECO:0007669"/>
    <property type="project" value="UniProtKB-KW"/>
</dbReference>
<feature type="non-terminal residue" evidence="2">
    <location>
        <position position="1"/>
    </location>
</feature>
<organism evidence="2 3">
    <name type="scientific">Flagellimonas olearia</name>
    <dbReference type="NCBI Taxonomy" id="552546"/>
    <lineage>
        <taxon>Bacteria</taxon>
        <taxon>Pseudomonadati</taxon>
        <taxon>Bacteroidota</taxon>
        <taxon>Flavobacteriia</taxon>
        <taxon>Flavobacteriales</taxon>
        <taxon>Flavobacteriaceae</taxon>
        <taxon>Flagellimonas</taxon>
    </lineage>
</organism>
<dbReference type="EMBL" id="WELG01000089">
    <property type="protein sequence ID" value="KAB7523198.1"/>
    <property type="molecule type" value="Genomic_DNA"/>
</dbReference>
<feature type="non-terminal residue" evidence="2">
    <location>
        <position position="127"/>
    </location>
</feature>
<dbReference type="RefSeq" id="WP_211372194.1">
    <property type="nucleotide sequence ID" value="NZ_WELG01000089.1"/>
</dbReference>
<evidence type="ECO:0000313" key="2">
    <source>
        <dbReference type="EMBL" id="KAB7523198.1"/>
    </source>
</evidence>
<dbReference type="Gene3D" id="3.40.30.10">
    <property type="entry name" value="Glutaredoxin"/>
    <property type="match status" value="1"/>
</dbReference>
<feature type="domain" description="DSBA-like thioredoxin" evidence="1">
    <location>
        <begin position="10"/>
        <end position="120"/>
    </location>
</feature>
<evidence type="ECO:0000259" key="1">
    <source>
        <dbReference type="Pfam" id="PF01323"/>
    </source>
</evidence>
<reference evidence="2 3" key="1">
    <citation type="submission" date="2019-10" db="EMBL/GenBank/DDBJ databases">
        <title>Muricauda olearia CL-SS4 JCM15563 genome.</title>
        <authorList>
            <person name="Liu L."/>
        </authorList>
    </citation>
    <scope>NUCLEOTIDE SEQUENCE [LARGE SCALE GENOMIC DNA]</scope>
    <source>
        <strain evidence="2 3">CL-SS4</strain>
    </source>
</reference>
<protein>
    <submittedName>
        <fullName evidence="2">2-hydroxychromene-2-carboxylate isomerase</fullName>
    </submittedName>
</protein>
<dbReference type="InterPro" id="IPR036249">
    <property type="entry name" value="Thioredoxin-like_sf"/>
</dbReference>
<dbReference type="InterPro" id="IPR001853">
    <property type="entry name" value="DSBA-like_thioredoxin_dom"/>
</dbReference>